<feature type="compositionally biased region" description="Polar residues" evidence="1">
    <location>
        <begin position="103"/>
        <end position="115"/>
    </location>
</feature>
<reference evidence="3" key="1">
    <citation type="journal article" date="2021" name="PeerJ">
        <title>Extensive microbial diversity within the chicken gut microbiome revealed by metagenomics and culture.</title>
        <authorList>
            <person name="Gilroy R."/>
            <person name="Ravi A."/>
            <person name="Getino M."/>
            <person name="Pursley I."/>
            <person name="Horton D.L."/>
            <person name="Alikhan N.F."/>
            <person name="Baker D."/>
            <person name="Gharbi K."/>
            <person name="Hall N."/>
            <person name="Watson M."/>
            <person name="Adriaenssens E.M."/>
            <person name="Foster-Nyarko E."/>
            <person name="Jarju S."/>
            <person name="Secka A."/>
            <person name="Antonio M."/>
            <person name="Oren A."/>
            <person name="Chaudhuri R.R."/>
            <person name="La Ragione R."/>
            <person name="Hildebrand F."/>
            <person name="Pallen M.J."/>
        </authorList>
    </citation>
    <scope>NUCLEOTIDE SEQUENCE</scope>
    <source>
        <strain evidence="3">ChiHjej12B11-9795</strain>
    </source>
</reference>
<dbReference type="Pfam" id="PF05272">
    <property type="entry name" value="VapE-like_dom"/>
    <property type="match status" value="1"/>
</dbReference>
<dbReference type="SUPFAM" id="SSF52540">
    <property type="entry name" value="P-loop containing nucleoside triphosphate hydrolases"/>
    <property type="match status" value="1"/>
</dbReference>
<evidence type="ECO:0000313" key="3">
    <source>
        <dbReference type="EMBL" id="HJA86656.1"/>
    </source>
</evidence>
<evidence type="ECO:0000313" key="4">
    <source>
        <dbReference type="Proteomes" id="UP000823862"/>
    </source>
</evidence>
<feature type="domain" description="Virulence-associated protein E-like" evidence="2">
    <location>
        <begin position="213"/>
        <end position="402"/>
    </location>
</feature>
<dbReference type="InterPro" id="IPR007936">
    <property type="entry name" value="VapE-like_dom"/>
</dbReference>
<dbReference type="PANTHER" id="PTHR34985:SF1">
    <property type="entry name" value="SLR0554 PROTEIN"/>
    <property type="match status" value="1"/>
</dbReference>
<evidence type="ECO:0000259" key="2">
    <source>
        <dbReference type="Pfam" id="PF05272"/>
    </source>
</evidence>
<comment type="caution">
    <text evidence="3">The sequence shown here is derived from an EMBL/GenBank/DDBJ whole genome shotgun (WGS) entry which is preliminary data.</text>
</comment>
<dbReference type="InterPro" id="IPR027417">
    <property type="entry name" value="P-loop_NTPase"/>
</dbReference>
<proteinExistence type="predicted"/>
<sequence>MNLITRLRNLFCETRQPETMTHATTDNSPLYQQLLSALQQACANVPGGKAFVICGNGEFGIQLTWTPEATAPATPKQVYCIEGNGKATSWEELSKEEVAEEQPINTIQSQAVQDSSPKKEEKAPRQQQMMQQLIGHLEEHYNFRYNRLADRTECAAKNSSETAYTPIDQRTLNSIVLRAMDEGIACWDRDVKRYVESAHVPAYHPFIHYFNNLPEWDGKDRVSELARRVSDDSLWINSFHRWMLACTVQWMGKEAYSQRANSVAPILISTQQGLGKSTFCRMLLPKPLQDYFTESFDLNNASGAENKLAACGLINIDEFDRLPATRLPQLKNLMQMESLRIRRAYKRNAEPLPRIASFIGTSNCLDLLTDLSGSRRFICVEVERAIDCTTPIDYGQLYAQLKHEI</sequence>
<name>A0A9D2KUW8_9BACE</name>
<dbReference type="Proteomes" id="UP000823862">
    <property type="component" value="Unassembled WGS sequence"/>
</dbReference>
<reference evidence="3" key="2">
    <citation type="submission" date="2021-04" db="EMBL/GenBank/DDBJ databases">
        <authorList>
            <person name="Gilroy R."/>
        </authorList>
    </citation>
    <scope>NUCLEOTIDE SEQUENCE</scope>
    <source>
        <strain evidence="3">ChiHjej12B11-9795</strain>
    </source>
</reference>
<dbReference type="EMBL" id="DWZI01000053">
    <property type="protein sequence ID" value="HJA86656.1"/>
    <property type="molecule type" value="Genomic_DNA"/>
</dbReference>
<gene>
    <name evidence="3" type="ORF">H9950_10795</name>
</gene>
<organism evidence="3 4">
    <name type="scientific">Candidatus Bacteroides avicola</name>
    <dbReference type="NCBI Taxonomy" id="2838468"/>
    <lineage>
        <taxon>Bacteria</taxon>
        <taxon>Pseudomonadati</taxon>
        <taxon>Bacteroidota</taxon>
        <taxon>Bacteroidia</taxon>
        <taxon>Bacteroidales</taxon>
        <taxon>Bacteroidaceae</taxon>
        <taxon>Bacteroides</taxon>
    </lineage>
</organism>
<protein>
    <submittedName>
        <fullName evidence="3">Virulence-associated E family protein</fullName>
    </submittedName>
</protein>
<evidence type="ECO:0000256" key="1">
    <source>
        <dbReference type="SAM" id="MobiDB-lite"/>
    </source>
</evidence>
<dbReference type="AlphaFoldDB" id="A0A9D2KUW8"/>
<feature type="non-terminal residue" evidence="3">
    <location>
        <position position="405"/>
    </location>
</feature>
<feature type="region of interest" description="Disordered" evidence="1">
    <location>
        <begin position="95"/>
        <end position="126"/>
    </location>
</feature>
<dbReference type="PANTHER" id="PTHR34985">
    <property type="entry name" value="SLR0554 PROTEIN"/>
    <property type="match status" value="1"/>
</dbReference>
<accession>A0A9D2KUW8</accession>